<organism evidence="2 3">
    <name type="scientific">Leptospira wolbachii serovar Codice str. CDC</name>
    <dbReference type="NCBI Taxonomy" id="1218599"/>
    <lineage>
        <taxon>Bacteria</taxon>
        <taxon>Pseudomonadati</taxon>
        <taxon>Spirochaetota</taxon>
        <taxon>Spirochaetia</taxon>
        <taxon>Leptospirales</taxon>
        <taxon>Leptospiraceae</taxon>
        <taxon>Leptospira</taxon>
    </lineage>
</organism>
<dbReference type="AlphaFoldDB" id="R9A7W4"/>
<dbReference type="EMBL" id="AOGZ02000014">
    <property type="protein sequence ID" value="EOQ96340.1"/>
    <property type="molecule type" value="Genomic_DNA"/>
</dbReference>
<feature type="compositionally biased region" description="Basic residues" evidence="1">
    <location>
        <begin position="74"/>
        <end position="83"/>
    </location>
</feature>
<evidence type="ECO:0000256" key="1">
    <source>
        <dbReference type="SAM" id="MobiDB-lite"/>
    </source>
</evidence>
<accession>R9A7W4</accession>
<protein>
    <submittedName>
        <fullName evidence="2">Uncharacterized protein</fullName>
    </submittedName>
</protein>
<dbReference type="Proteomes" id="UP000013984">
    <property type="component" value="Unassembled WGS sequence"/>
</dbReference>
<gene>
    <name evidence="2" type="ORF">LEP1GSC195_2735</name>
</gene>
<evidence type="ECO:0000313" key="3">
    <source>
        <dbReference type="Proteomes" id="UP000013984"/>
    </source>
</evidence>
<evidence type="ECO:0000313" key="2">
    <source>
        <dbReference type="EMBL" id="EOQ96340.1"/>
    </source>
</evidence>
<sequence length="91" mass="9701">MSDLLQKRVGGVGGVDIVLPARFEGGELDPPPNAFPLPRSAIFGTPLPKIPNFNSDKFTVSTWGARAGPSGVRVRSRPRRRRLLGPSPSGP</sequence>
<feature type="region of interest" description="Disordered" evidence="1">
    <location>
        <begin position="65"/>
        <end position="91"/>
    </location>
</feature>
<dbReference type="STRING" id="1218599.LEP1GSC195_2735"/>
<comment type="caution">
    <text evidence="2">The sequence shown here is derived from an EMBL/GenBank/DDBJ whole genome shotgun (WGS) entry which is preliminary data.</text>
</comment>
<keyword evidence="3" id="KW-1185">Reference proteome</keyword>
<reference evidence="2" key="1">
    <citation type="submission" date="2013-04" db="EMBL/GenBank/DDBJ databases">
        <authorList>
            <person name="Harkins D.M."/>
            <person name="Durkin A.S."/>
            <person name="Brinkac L.M."/>
            <person name="Haft D.H."/>
            <person name="Selengut J.D."/>
            <person name="Sanka R."/>
            <person name="DePew J."/>
            <person name="Purushe J."/>
            <person name="Galloway R.L."/>
            <person name="Vinetz J.M."/>
            <person name="Sutton G.G."/>
            <person name="Nierman W.C."/>
            <person name="Fouts D.E."/>
        </authorList>
    </citation>
    <scope>NUCLEOTIDE SEQUENCE [LARGE SCALE GENOMIC DNA]</scope>
    <source>
        <strain evidence="2">CDC</strain>
    </source>
</reference>
<proteinExistence type="predicted"/>
<name>R9A7W4_9LEPT</name>